<feature type="domain" description="WxL Interacting Protein host binding" evidence="4">
    <location>
        <begin position="166"/>
        <end position="301"/>
    </location>
</feature>
<feature type="chain" id="PRO_5046204472" evidence="2">
    <location>
        <begin position="23"/>
        <end position="340"/>
    </location>
</feature>
<protein>
    <submittedName>
        <fullName evidence="5">WxL protein host-binding domain-containing protein</fullName>
    </submittedName>
</protein>
<feature type="signal peptide" evidence="2">
    <location>
        <begin position="1"/>
        <end position="22"/>
    </location>
</feature>
<dbReference type="RefSeq" id="WP_125715788.1">
    <property type="nucleotide sequence ID" value="NZ_JBHTOP010000022.1"/>
</dbReference>
<dbReference type="InterPro" id="IPR021759">
    <property type="entry name" value="WxLIP_HBD"/>
</dbReference>
<accession>A0ABW4J7G3</accession>
<feature type="domain" description="WxL Interacting Protein peptidoglycan binding" evidence="3">
    <location>
        <begin position="34"/>
        <end position="157"/>
    </location>
</feature>
<evidence type="ECO:0000313" key="6">
    <source>
        <dbReference type="Proteomes" id="UP001597267"/>
    </source>
</evidence>
<evidence type="ECO:0000256" key="1">
    <source>
        <dbReference type="SAM" id="Phobius"/>
    </source>
</evidence>
<comment type="caution">
    <text evidence="5">The sequence shown here is derived from an EMBL/GenBank/DDBJ whole genome shotgun (WGS) entry which is preliminary data.</text>
</comment>
<evidence type="ECO:0000313" key="5">
    <source>
        <dbReference type="EMBL" id="MFD1672137.1"/>
    </source>
</evidence>
<sequence length="340" mass="37481">MFLKKGLLFLILSTLSCFIALQAPKTVTAAGADFTITPIHSAAQSDTTLDYFSLIAQPQQRYTLTTQVANLSATETLDFEARLLTATTSSYGRINYIPTDQPKDKSLAHTLPELLVSDQSAIQKFSLAPNTKQAVTYQIQLPKTDLIGTLLGSIYVHRLPKAAQKTTTQIQNEFSMIIPIMIRAEKQTPLLPQLSLDKVSLQSAGGQPELVAVVHNASPVMFGKIKIEAAVYKKGTTKALLRQMVKDFEMAPNSTLRHKIATNQQPLPTGTYRLKLRLTSGAKVFHLNRTFTISNQTRQAVDEKKIQTATGPDWAKIWLIISLITSGCLLLLIGGLYLKR</sequence>
<keyword evidence="2" id="KW-0732">Signal</keyword>
<dbReference type="Pfam" id="PF11797">
    <property type="entry name" value="WxLIP_HBD"/>
    <property type="match status" value="1"/>
</dbReference>
<keyword evidence="1" id="KW-0812">Transmembrane</keyword>
<dbReference type="Proteomes" id="UP001597267">
    <property type="component" value="Unassembled WGS sequence"/>
</dbReference>
<keyword evidence="1" id="KW-0472">Membrane</keyword>
<dbReference type="PROSITE" id="PS51257">
    <property type="entry name" value="PROKAR_LIPOPROTEIN"/>
    <property type="match status" value="1"/>
</dbReference>
<evidence type="ECO:0000259" key="3">
    <source>
        <dbReference type="Pfam" id="PF06030"/>
    </source>
</evidence>
<evidence type="ECO:0000259" key="4">
    <source>
        <dbReference type="Pfam" id="PF11797"/>
    </source>
</evidence>
<gene>
    <name evidence="5" type="ORF">ACFQ5M_08515</name>
</gene>
<evidence type="ECO:0000256" key="2">
    <source>
        <dbReference type="SAM" id="SignalP"/>
    </source>
</evidence>
<proteinExistence type="predicted"/>
<dbReference type="Pfam" id="PF06030">
    <property type="entry name" value="WxLIP_PGBD"/>
    <property type="match status" value="1"/>
</dbReference>
<feature type="transmembrane region" description="Helical" evidence="1">
    <location>
        <begin position="317"/>
        <end position="338"/>
    </location>
</feature>
<name>A0ABW4J7G3_9LACO</name>
<keyword evidence="6" id="KW-1185">Reference proteome</keyword>
<keyword evidence="1" id="KW-1133">Transmembrane helix</keyword>
<dbReference type="EMBL" id="JBHTOP010000022">
    <property type="protein sequence ID" value="MFD1672137.1"/>
    <property type="molecule type" value="Genomic_DNA"/>
</dbReference>
<dbReference type="InterPro" id="IPR010317">
    <property type="entry name" value="WxLIP_PGBD"/>
</dbReference>
<organism evidence="5 6">
    <name type="scientific">Agrilactobacillus yilanensis</name>
    <dbReference type="NCBI Taxonomy" id="2485997"/>
    <lineage>
        <taxon>Bacteria</taxon>
        <taxon>Bacillati</taxon>
        <taxon>Bacillota</taxon>
        <taxon>Bacilli</taxon>
        <taxon>Lactobacillales</taxon>
        <taxon>Lactobacillaceae</taxon>
        <taxon>Agrilactobacillus</taxon>
    </lineage>
</organism>
<reference evidence="6" key="1">
    <citation type="journal article" date="2019" name="Int. J. Syst. Evol. Microbiol.">
        <title>The Global Catalogue of Microorganisms (GCM) 10K type strain sequencing project: providing services to taxonomists for standard genome sequencing and annotation.</title>
        <authorList>
            <consortium name="The Broad Institute Genomics Platform"/>
            <consortium name="The Broad Institute Genome Sequencing Center for Infectious Disease"/>
            <person name="Wu L."/>
            <person name="Ma J."/>
        </authorList>
    </citation>
    <scope>NUCLEOTIDE SEQUENCE [LARGE SCALE GENOMIC DNA]</scope>
    <source>
        <strain evidence="6">CCM 8896</strain>
    </source>
</reference>